<dbReference type="InterPro" id="IPR022062">
    <property type="entry name" value="DUF3618"/>
</dbReference>
<dbReference type="KEGG" id="jme:EEW87_004665"/>
<gene>
    <name evidence="2" type="ORF">AWH69_07555</name>
    <name evidence="3" type="ORF">EEW87_004665</name>
</gene>
<evidence type="ECO:0000313" key="3">
    <source>
        <dbReference type="EMBL" id="QFQ29782.1"/>
    </source>
</evidence>
<reference evidence="3 5" key="2">
    <citation type="submission" date="2019-09" db="EMBL/GenBank/DDBJ databases">
        <title>Complete Genome Sequence of Janibacter melonis M714 with both human health impact and industrial applications.</title>
        <authorList>
            <person name="Jin M."/>
            <person name="Zhao Q.R."/>
        </authorList>
    </citation>
    <scope>NUCLEOTIDE SEQUENCE [LARGE SCALE GENOMIC DNA]</scope>
    <source>
        <strain evidence="3 5">M714</strain>
    </source>
</reference>
<dbReference type="Proteomes" id="UP000271708">
    <property type="component" value="Chromosome"/>
</dbReference>
<protein>
    <submittedName>
        <fullName evidence="3">DUF3618 domain-containing protein</fullName>
    </submittedName>
</protein>
<dbReference type="EMBL" id="CP044548">
    <property type="protein sequence ID" value="QFQ29782.1"/>
    <property type="molecule type" value="Genomic_DNA"/>
</dbReference>
<dbReference type="EMBL" id="LQZG01000002">
    <property type="protein sequence ID" value="OAB87875.1"/>
    <property type="molecule type" value="Genomic_DNA"/>
</dbReference>
<evidence type="ECO:0000313" key="2">
    <source>
        <dbReference type="EMBL" id="OAB87875.1"/>
    </source>
</evidence>
<feature type="transmembrane region" description="Helical" evidence="1">
    <location>
        <begin position="66"/>
        <end position="83"/>
    </location>
</feature>
<keyword evidence="1" id="KW-1133">Transmembrane helix</keyword>
<reference evidence="3" key="3">
    <citation type="submission" date="2019-11" db="EMBL/GenBank/DDBJ databases">
        <authorList>
            <person name="Zhao Q."/>
        </authorList>
    </citation>
    <scope>NUCLEOTIDE SEQUENCE</scope>
    <source>
        <strain evidence="3">M714</strain>
    </source>
</reference>
<name>A0A176QDV2_9MICO</name>
<dbReference type="Pfam" id="PF12277">
    <property type="entry name" value="DUF3618"/>
    <property type="match status" value="1"/>
</dbReference>
<evidence type="ECO:0000313" key="5">
    <source>
        <dbReference type="Proteomes" id="UP000271708"/>
    </source>
</evidence>
<dbReference type="AlphaFoldDB" id="A0A176QDV2"/>
<dbReference type="GeneID" id="59160444"/>
<evidence type="ECO:0000256" key="1">
    <source>
        <dbReference type="SAM" id="Phobius"/>
    </source>
</evidence>
<evidence type="ECO:0000313" key="4">
    <source>
        <dbReference type="Proteomes" id="UP000076976"/>
    </source>
</evidence>
<organism evidence="2 4">
    <name type="scientific">Janibacter melonis</name>
    <dbReference type="NCBI Taxonomy" id="262209"/>
    <lineage>
        <taxon>Bacteria</taxon>
        <taxon>Bacillati</taxon>
        <taxon>Actinomycetota</taxon>
        <taxon>Actinomycetes</taxon>
        <taxon>Micrococcales</taxon>
        <taxon>Intrasporangiaceae</taxon>
        <taxon>Janibacter</taxon>
    </lineage>
</organism>
<dbReference type="Proteomes" id="UP000076976">
    <property type="component" value="Unassembled WGS sequence"/>
</dbReference>
<accession>A0A176QDV2</accession>
<reference evidence="2 4" key="1">
    <citation type="submission" date="2016-01" db="EMBL/GenBank/DDBJ databases">
        <title>Janibacter melonis strain CD11_4 genome sequencing and assembly.</title>
        <authorList>
            <person name="Nair G.R."/>
            <person name="Kaur G."/>
            <person name="Chander A.M."/>
            <person name="Mayilraj S."/>
        </authorList>
    </citation>
    <scope>NUCLEOTIDE SEQUENCE [LARGE SCALE GENOMIC DNA]</scope>
    <source>
        <strain evidence="2 4">CD11-4</strain>
    </source>
</reference>
<keyword evidence="1" id="KW-0812">Transmembrane</keyword>
<dbReference type="OrthoDB" id="5149496at2"/>
<sequence length="89" mass="9736">MSNTTPSQTALENDISALRDRLARSIDELADRAAPKNVVARQKESAKASFYNATRTPDGQLRTDRVAIAAALVVGVVALKIISSRRNRW</sequence>
<dbReference type="STRING" id="262209.AWH69_07555"/>
<dbReference type="RefSeq" id="WP_068273690.1">
    <property type="nucleotide sequence ID" value="NZ_BAAAKD010000037.1"/>
</dbReference>
<keyword evidence="1" id="KW-0472">Membrane</keyword>
<proteinExistence type="predicted"/>
<keyword evidence="4" id="KW-1185">Reference proteome</keyword>